<evidence type="ECO:0000313" key="3">
    <source>
        <dbReference type="Proteomes" id="UP000235965"/>
    </source>
</evidence>
<organism evidence="2 3">
    <name type="scientific">Cryptotermes secundus</name>
    <dbReference type="NCBI Taxonomy" id="105785"/>
    <lineage>
        <taxon>Eukaryota</taxon>
        <taxon>Metazoa</taxon>
        <taxon>Ecdysozoa</taxon>
        <taxon>Arthropoda</taxon>
        <taxon>Hexapoda</taxon>
        <taxon>Insecta</taxon>
        <taxon>Pterygota</taxon>
        <taxon>Neoptera</taxon>
        <taxon>Polyneoptera</taxon>
        <taxon>Dictyoptera</taxon>
        <taxon>Blattodea</taxon>
        <taxon>Blattoidea</taxon>
        <taxon>Termitoidae</taxon>
        <taxon>Kalotermitidae</taxon>
        <taxon>Cryptotermitinae</taxon>
        <taxon>Cryptotermes</taxon>
    </lineage>
</organism>
<dbReference type="InParanoid" id="A0A2J7R4T5"/>
<proteinExistence type="predicted"/>
<dbReference type="AlphaFoldDB" id="A0A2J7R4T5"/>
<sequence>MYIQYTTTTIRTKWKPSIFSIDQIETVVYFIILAGYMTWAIRILCMQKYVFH</sequence>
<name>A0A2J7R4T5_9NEOP</name>
<keyword evidence="3" id="KW-1185">Reference proteome</keyword>
<comment type="caution">
    <text evidence="2">The sequence shown here is derived from an EMBL/GenBank/DDBJ whole genome shotgun (WGS) entry which is preliminary data.</text>
</comment>
<reference evidence="2 3" key="1">
    <citation type="submission" date="2017-12" db="EMBL/GenBank/DDBJ databases">
        <title>Hemimetabolous genomes reveal molecular basis of termite eusociality.</title>
        <authorList>
            <person name="Harrison M.C."/>
            <person name="Jongepier E."/>
            <person name="Robertson H.M."/>
            <person name="Arning N."/>
            <person name="Bitard-Feildel T."/>
            <person name="Chao H."/>
            <person name="Childers C.P."/>
            <person name="Dinh H."/>
            <person name="Doddapaneni H."/>
            <person name="Dugan S."/>
            <person name="Gowin J."/>
            <person name="Greiner C."/>
            <person name="Han Y."/>
            <person name="Hu H."/>
            <person name="Hughes D.S.T."/>
            <person name="Huylmans A.-K."/>
            <person name="Kemena C."/>
            <person name="Kremer L.P.M."/>
            <person name="Lee S.L."/>
            <person name="Lopez-Ezquerra A."/>
            <person name="Mallet L."/>
            <person name="Monroy-Kuhn J.M."/>
            <person name="Moser A."/>
            <person name="Murali S.C."/>
            <person name="Muzny D.M."/>
            <person name="Otani S."/>
            <person name="Piulachs M.-D."/>
            <person name="Poelchau M."/>
            <person name="Qu J."/>
            <person name="Schaub F."/>
            <person name="Wada-Katsumata A."/>
            <person name="Worley K.C."/>
            <person name="Xie Q."/>
            <person name="Ylla G."/>
            <person name="Poulsen M."/>
            <person name="Gibbs R.A."/>
            <person name="Schal C."/>
            <person name="Richards S."/>
            <person name="Belles X."/>
            <person name="Korb J."/>
            <person name="Bornberg-Bauer E."/>
        </authorList>
    </citation>
    <scope>NUCLEOTIDE SEQUENCE [LARGE SCALE GENOMIC DNA]</scope>
    <source>
        <tissue evidence="2">Whole body</tissue>
    </source>
</reference>
<feature type="transmembrane region" description="Helical" evidence="1">
    <location>
        <begin position="27"/>
        <end position="45"/>
    </location>
</feature>
<keyword evidence="1" id="KW-1133">Transmembrane helix</keyword>
<keyword evidence="1" id="KW-0812">Transmembrane</keyword>
<evidence type="ECO:0000256" key="1">
    <source>
        <dbReference type="SAM" id="Phobius"/>
    </source>
</evidence>
<gene>
    <name evidence="2" type="ORF">B7P43_G09400</name>
</gene>
<keyword evidence="1" id="KW-0472">Membrane</keyword>
<accession>A0A2J7R4T5</accession>
<evidence type="ECO:0000313" key="2">
    <source>
        <dbReference type="EMBL" id="PNF35845.1"/>
    </source>
</evidence>
<protein>
    <submittedName>
        <fullName evidence="2">Uncharacterized protein</fullName>
    </submittedName>
</protein>
<dbReference type="Proteomes" id="UP000235965">
    <property type="component" value="Unassembled WGS sequence"/>
</dbReference>
<dbReference type="EMBL" id="NEVH01007402">
    <property type="protein sequence ID" value="PNF35845.1"/>
    <property type="molecule type" value="Genomic_DNA"/>
</dbReference>